<comment type="caution">
    <text evidence="1">The sequence shown here is derived from an EMBL/GenBank/DDBJ whole genome shotgun (WGS) entry which is preliminary data.</text>
</comment>
<evidence type="ECO:0000313" key="1">
    <source>
        <dbReference type="EMBL" id="NEU96663.1"/>
    </source>
</evidence>
<name>A0A6P1BEI3_9BRAD</name>
<dbReference type="AlphaFoldDB" id="A0A6P1BEI3"/>
<evidence type="ECO:0000313" key="2">
    <source>
        <dbReference type="Proteomes" id="UP000468531"/>
    </source>
</evidence>
<gene>
    <name evidence="1" type="ORF">FNJ47_12650</name>
</gene>
<protein>
    <submittedName>
        <fullName evidence="1">Uncharacterized protein</fullName>
    </submittedName>
</protein>
<dbReference type="EMBL" id="VKHP01000039">
    <property type="protein sequence ID" value="NEU96663.1"/>
    <property type="molecule type" value="Genomic_DNA"/>
</dbReference>
<accession>A0A6P1BEI3</accession>
<reference evidence="1 2" key="1">
    <citation type="journal article" date="2020" name="Arch. Microbiol.">
        <title>Bradyrhizobium uaiense sp. nov., a new highly efficient cowpea symbiont.</title>
        <authorList>
            <person name="Cabral Michel D."/>
            <person name="Azarias Guimaraes A."/>
            <person name="Martins da Costa E."/>
            <person name="Soares de Carvalho T."/>
            <person name="Balsanelli E."/>
            <person name="Willems A."/>
            <person name="Maltempi de Souza E."/>
            <person name="de Souza Moreira F.M."/>
        </authorList>
    </citation>
    <scope>NUCLEOTIDE SEQUENCE [LARGE SCALE GENOMIC DNA]</scope>
    <source>
        <strain evidence="1 2">UFLA 03-164</strain>
    </source>
</reference>
<organism evidence="1 2">
    <name type="scientific">Bradyrhizobium uaiense</name>
    <dbReference type="NCBI Taxonomy" id="2594946"/>
    <lineage>
        <taxon>Bacteria</taxon>
        <taxon>Pseudomonadati</taxon>
        <taxon>Pseudomonadota</taxon>
        <taxon>Alphaproteobacteria</taxon>
        <taxon>Hyphomicrobiales</taxon>
        <taxon>Nitrobacteraceae</taxon>
        <taxon>Bradyrhizobium</taxon>
    </lineage>
</organism>
<keyword evidence="2" id="KW-1185">Reference proteome</keyword>
<proteinExistence type="predicted"/>
<sequence length="62" mass="7210">MNCTAPMQPRFLVRKGSTDWMVYDRQRKGAAQLNDYSLAEKLTKEQAEQIKQRLATWNPQPA</sequence>
<dbReference type="Proteomes" id="UP000468531">
    <property type="component" value="Unassembled WGS sequence"/>
</dbReference>